<organism evidence="1 2">
    <name type="scientific">Candidatus Uhrbacteria bacterium GW2011_GWC1_41_20</name>
    <dbReference type="NCBI Taxonomy" id="1618983"/>
    <lineage>
        <taxon>Bacteria</taxon>
        <taxon>Candidatus Uhriibacteriota</taxon>
    </lineage>
</organism>
<dbReference type="EMBL" id="LCAW01000015">
    <property type="protein sequence ID" value="KKR98833.1"/>
    <property type="molecule type" value="Genomic_DNA"/>
</dbReference>
<gene>
    <name evidence="1" type="ORF">UU50_C0015G0002</name>
</gene>
<name>A0A0G0VD61_9BACT</name>
<proteinExistence type="predicted"/>
<reference evidence="1 2" key="1">
    <citation type="journal article" date="2015" name="Nature">
        <title>rRNA introns, odd ribosomes, and small enigmatic genomes across a large radiation of phyla.</title>
        <authorList>
            <person name="Brown C.T."/>
            <person name="Hug L.A."/>
            <person name="Thomas B.C."/>
            <person name="Sharon I."/>
            <person name="Castelle C.J."/>
            <person name="Singh A."/>
            <person name="Wilkins M.J."/>
            <person name="Williams K.H."/>
            <person name="Banfield J.F."/>
        </authorList>
    </citation>
    <scope>NUCLEOTIDE SEQUENCE [LARGE SCALE GENOMIC DNA]</scope>
</reference>
<comment type="caution">
    <text evidence="1">The sequence shown here is derived from an EMBL/GenBank/DDBJ whole genome shotgun (WGS) entry which is preliminary data.</text>
</comment>
<protein>
    <recommendedName>
        <fullName evidence="3">Polymerase nucleotidyl transferase domain-containing protein</fullName>
    </recommendedName>
</protein>
<dbReference type="Proteomes" id="UP000033930">
    <property type="component" value="Unassembled WGS sequence"/>
</dbReference>
<evidence type="ECO:0000313" key="2">
    <source>
        <dbReference type="Proteomes" id="UP000033930"/>
    </source>
</evidence>
<evidence type="ECO:0008006" key="3">
    <source>
        <dbReference type="Google" id="ProtNLM"/>
    </source>
</evidence>
<sequence length="215" mass="25239">MKFSALFIPFIKNVSVINSLSFSNSTDRSDIDILIVTAKNRLWTVRAFTVLLLEILNQNKNKWYQANKFCLGFAFDENRLDLTKIKYKKDIDFTYWLSGLMPVCDRGIYKKLIDENEWIYQELPCWQPKEIIPAPVNKTRLEKFLSGQFGDKLEKFLAKIQINKILKDPINRRPGASVIADSSMMKLHAFDGRKERQNLWEEGIKRPLTRKSLMR</sequence>
<accession>A0A0G0VD61</accession>
<dbReference type="AlphaFoldDB" id="A0A0G0VD61"/>
<evidence type="ECO:0000313" key="1">
    <source>
        <dbReference type="EMBL" id="KKR98833.1"/>
    </source>
</evidence>